<evidence type="ECO:0000256" key="3">
    <source>
        <dbReference type="ARBA" id="ARBA00023163"/>
    </source>
</evidence>
<dbReference type="Proteomes" id="UP000598820">
    <property type="component" value="Unassembled WGS sequence"/>
</dbReference>
<dbReference type="InterPro" id="IPR018060">
    <property type="entry name" value="HTH_AraC"/>
</dbReference>
<keyword evidence="2" id="KW-0238">DNA-binding</keyword>
<keyword evidence="6" id="KW-1185">Reference proteome</keyword>
<dbReference type="Pfam" id="PF12833">
    <property type="entry name" value="HTH_18"/>
    <property type="match status" value="1"/>
</dbReference>
<reference evidence="5" key="1">
    <citation type="submission" date="2020-09" db="EMBL/GenBank/DDBJ databases">
        <authorList>
            <person name="Kim M.K."/>
        </authorList>
    </citation>
    <scope>NUCLEOTIDE SEQUENCE</scope>
    <source>
        <strain evidence="5">BT702</strain>
    </source>
</reference>
<evidence type="ECO:0000313" key="5">
    <source>
        <dbReference type="EMBL" id="MBD2705352.1"/>
    </source>
</evidence>
<dbReference type="RefSeq" id="WP_190892664.1">
    <property type="nucleotide sequence ID" value="NZ_JACWZY010000053.1"/>
</dbReference>
<evidence type="ECO:0000259" key="4">
    <source>
        <dbReference type="PROSITE" id="PS01124"/>
    </source>
</evidence>
<dbReference type="EMBL" id="JACWZY010000053">
    <property type="protein sequence ID" value="MBD2705352.1"/>
    <property type="molecule type" value="Genomic_DNA"/>
</dbReference>
<protein>
    <submittedName>
        <fullName evidence="5">AraC family transcriptional regulator</fullName>
    </submittedName>
</protein>
<sequence>MGAMFWRGQFDKPTLHEFILRYEVFRFEFEKDVCLPVKYYTPRPEHCLTFYVRDPQRASFIDSPTIITYPQSIIYGIQNIPIYRYGGHDFWAIKVVFQPGMLYRLTGIPLQELTNTFIDAEAIWGQAIRDVCARLNSSDDLAEMLQFIGEFLKRLVKTARKNESPVDKAGQYILHQNQQISLDQLADQSCLSVRQFIRKFDERMGVSPKTYDRIIRFDKAFRMKNKYPALDWLSIALACGYYDYQHLAKDYKEFTHLTPASFLEMEKATTNSFFGFCEVYDRYVGTTDSSFFIPALFDQIS</sequence>
<evidence type="ECO:0000256" key="1">
    <source>
        <dbReference type="ARBA" id="ARBA00023015"/>
    </source>
</evidence>
<keyword evidence="3" id="KW-0804">Transcription</keyword>
<dbReference type="GO" id="GO:0003700">
    <property type="term" value="F:DNA-binding transcription factor activity"/>
    <property type="evidence" value="ECO:0007669"/>
    <property type="project" value="InterPro"/>
</dbReference>
<dbReference type="SUPFAM" id="SSF46689">
    <property type="entry name" value="Homeodomain-like"/>
    <property type="match status" value="1"/>
</dbReference>
<comment type="caution">
    <text evidence="5">The sequence shown here is derived from an EMBL/GenBank/DDBJ whole genome shotgun (WGS) entry which is preliminary data.</text>
</comment>
<dbReference type="Gene3D" id="1.10.10.60">
    <property type="entry name" value="Homeodomain-like"/>
    <property type="match status" value="1"/>
</dbReference>
<dbReference type="PROSITE" id="PS01124">
    <property type="entry name" value="HTH_ARAC_FAMILY_2"/>
    <property type="match status" value="1"/>
</dbReference>
<keyword evidence="1" id="KW-0805">Transcription regulation</keyword>
<dbReference type="PANTHER" id="PTHR46796">
    <property type="entry name" value="HTH-TYPE TRANSCRIPTIONAL ACTIVATOR RHAS-RELATED"/>
    <property type="match status" value="1"/>
</dbReference>
<organism evidence="5 6">
    <name type="scientific">Spirosoma profusum</name>
    <dbReference type="NCBI Taxonomy" id="2771354"/>
    <lineage>
        <taxon>Bacteria</taxon>
        <taxon>Pseudomonadati</taxon>
        <taxon>Bacteroidota</taxon>
        <taxon>Cytophagia</taxon>
        <taxon>Cytophagales</taxon>
        <taxon>Cytophagaceae</taxon>
        <taxon>Spirosoma</taxon>
    </lineage>
</organism>
<dbReference type="InterPro" id="IPR009057">
    <property type="entry name" value="Homeodomain-like_sf"/>
</dbReference>
<dbReference type="SMART" id="SM00342">
    <property type="entry name" value="HTH_ARAC"/>
    <property type="match status" value="1"/>
</dbReference>
<dbReference type="AlphaFoldDB" id="A0A927GA77"/>
<feature type="domain" description="HTH araC/xylS-type" evidence="4">
    <location>
        <begin position="167"/>
        <end position="265"/>
    </location>
</feature>
<proteinExistence type="predicted"/>
<dbReference type="PANTHER" id="PTHR46796:SF13">
    <property type="entry name" value="HTH-TYPE TRANSCRIPTIONAL ACTIVATOR RHAS"/>
    <property type="match status" value="1"/>
</dbReference>
<accession>A0A927GA77</accession>
<name>A0A927GA77_9BACT</name>
<dbReference type="GO" id="GO:0043565">
    <property type="term" value="F:sequence-specific DNA binding"/>
    <property type="evidence" value="ECO:0007669"/>
    <property type="project" value="InterPro"/>
</dbReference>
<dbReference type="InterPro" id="IPR050204">
    <property type="entry name" value="AraC_XylS_family_regulators"/>
</dbReference>
<evidence type="ECO:0000256" key="2">
    <source>
        <dbReference type="ARBA" id="ARBA00023125"/>
    </source>
</evidence>
<evidence type="ECO:0000313" key="6">
    <source>
        <dbReference type="Proteomes" id="UP000598820"/>
    </source>
</evidence>
<gene>
    <name evidence="5" type="ORF">IC229_32350</name>
</gene>